<sequence>MVKSTISRRQFLKSRNSTKRPELDRLNPNWPSKRVAKLYRTFLESKPPIYHPPHVYKSAPSLPVTSSTQTLRDADWNIEASAHLLNQTVFGPTYPEILASTNDSIENSVAALFTPLDSPEPPGDWVNEPAPQWDALTDEEVMALFEQYFEWMWEMANWWLIRMTRNELNIRETMTLFWHNYFATAQSKVEYPQAMYQQNTVFREYGLGNFKELLRRVTFGPAMIIWLDIHRSNKDAPNENFARELLELFTMGVDNYSQDDIIEASRAFTGYVTNGVETNYIFETQSGFGWWWWEGHDFQEKTFMGQTGEWDGDDIINIIMEQHETAVHICSRIYKWFVYDTINESVVNEMAELLRTNDYNITIALQFLFTTEHFYDENFRGSNIQNPLGLIQGLVRKLGMEEHTYPETYFLHSQEFLGMTPLEPPDVSGWPGYRSWINSITLPARKLQAQSLVTGNSPWGSFDFTVDVRALAQSMYDENEEGYASVQIVRKLGITFFGIPLSEHLEGVMLDILLDGAEPYDWSINAPPNDAQWNRLRDLILYIMKLPEFQLS</sequence>
<gene>
    <name evidence="1" type="ORF">METZ01_LOCUS20252</name>
</gene>
<dbReference type="InterPro" id="IPR014917">
    <property type="entry name" value="DUF1800"/>
</dbReference>
<dbReference type="AlphaFoldDB" id="A0A381PLS4"/>
<evidence type="ECO:0000313" key="1">
    <source>
        <dbReference type="EMBL" id="SUZ67398.1"/>
    </source>
</evidence>
<reference evidence="1" key="1">
    <citation type="submission" date="2018-05" db="EMBL/GenBank/DDBJ databases">
        <authorList>
            <person name="Lanie J.A."/>
            <person name="Ng W.-L."/>
            <person name="Kazmierczak K.M."/>
            <person name="Andrzejewski T.M."/>
            <person name="Davidsen T.M."/>
            <person name="Wayne K.J."/>
            <person name="Tettelin H."/>
            <person name="Glass J.I."/>
            <person name="Rusch D."/>
            <person name="Podicherti R."/>
            <person name="Tsui H.-C.T."/>
            <person name="Winkler M.E."/>
        </authorList>
    </citation>
    <scope>NUCLEOTIDE SEQUENCE</scope>
</reference>
<accession>A0A381PLS4</accession>
<organism evidence="1">
    <name type="scientific">marine metagenome</name>
    <dbReference type="NCBI Taxonomy" id="408172"/>
    <lineage>
        <taxon>unclassified sequences</taxon>
        <taxon>metagenomes</taxon>
        <taxon>ecological metagenomes</taxon>
    </lineage>
</organism>
<name>A0A381PLS4_9ZZZZ</name>
<dbReference type="Pfam" id="PF08811">
    <property type="entry name" value="DUF1800"/>
    <property type="match status" value="1"/>
</dbReference>
<proteinExistence type="predicted"/>
<protein>
    <recommendedName>
        <fullName evidence="2">DUF1800 domain-containing protein</fullName>
    </recommendedName>
</protein>
<evidence type="ECO:0008006" key="2">
    <source>
        <dbReference type="Google" id="ProtNLM"/>
    </source>
</evidence>
<dbReference type="EMBL" id="UINC01001010">
    <property type="protein sequence ID" value="SUZ67398.1"/>
    <property type="molecule type" value="Genomic_DNA"/>
</dbReference>